<dbReference type="EMBL" id="CM042042">
    <property type="protein sequence ID" value="KAI3705118.1"/>
    <property type="molecule type" value="Genomic_DNA"/>
</dbReference>
<organism evidence="1 2">
    <name type="scientific">Smallanthus sonchifolius</name>
    <dbReference type="NCBI Taxonomy" id="185202"/>
    <lineage>
        <taxon>Eukaryota</taxon>
        <taxon>Viridiplantae</taxon>
        <taxon>Streptophyta</taxon>
        <taxon>Embryophyta</taxon>
        <taxon>Tracheophyta</taxon>
        <taxon>Spermatophyta</taxon>
        <taxon>Magnoliopsida</taxon>
        <taxon>eudicotyledons</taxon>
        <taxon>Gunneridae</taxon>
        <taxon>Pentapetalae</taxon>
        <taxon>asterids</taxon>
        <taxon>campanulids</taxon>
        <taxon>Asterales</taxon>
        <taxon>Asteraceae</taxon>
        <taxon>Asteroideae</taxon>
        <taxon>Heliantheae alliance</taxon>
        <taxon>Millerieae</taxon>
        <taxon>Smallanthus</taxon>
    </lineage>
</organism>
<evidence type="ECO:0000313" key="2">
    <source>
        <dbReference type="Proteomes" id="UP001056120"/>
    </source>
</evidence>
<proteinExistence type="predicted"/>
<keyword evidence="2" id="KW-1185">Reference proteome</keyword>
<reference evidence="2" key="1">
    <citation type="journal article" date="2022" name="Mol. Ecol. Resour.">
        <title>The genomes of chicory, endive, great burdock and yacon provide insights into Asteraceae palaeo-polyploidization history and plant inulin production.</title>
        <authorList>
            <person name="Fan W."/>
            <person name="Wang S."/>
            <person name="Wang H."/>
            <person name="Wang A."/>
            <person name="Jiang F."/>
            <person name="Liu H."/>
            <person name="Zhao H."/>
            <person name="Xu D."/>
            <person name="Zhang Y."/>
        </authorList>
    </citation>
    <scope>NUCLEOTIDE SEQUENCE [LARGE SCALE GENOMIC DNA]</scope>
    <source>
        <strain evidence="2">cv. Yunnan</strain>
    </source>
</reference>
<accession>A0ACB9A5H3</accession>
<name>A0ACB9A5H3_9ASTR</name>
<sequence length="110" mass="12305">MRIMFSFSYSELGNVRFDFKSVCTHSNKVHVLKELVPIRPKGLDEGANALGPAGTLAAPRDDMSSVYAIFTNLFGFEVFETLTIFEGFQAERKLICKLEPNPRAVCKILC</sequence>
<dbReference type="Proteomes" id="UP001056120">
    <property type="component" value="Linkage Group LG25"/>
</dbReference>
<protein>
    <submittedName>
        <fullName evidence="1">Uncharacterized protein</fullName>
    </submittedName>
</protein>
<comment type="caution">
    <text evidence="1">The sequence shown here is derived from an EMBL/GenBank/DDBJ whole genome shotgun (WGS) entry which is preliminary data.</text>
</comment>
<evidence type="ECO:0000313" key="1">
    <source>
        <dbReference type="EMBL" id="KAI3705118.1"/>
    </source>
</evidence>
<gene>
    <name evidence="1" type="ORF">L1987_75350</name>
</gene>
<reference evidence="1 2" key="2">
    <citation type="journal article" date="2022" name="Mol. Ecol. Resour.">
        <title>The genomes of chicory, endive, great burdock and yacon provide insights into Asteraceae paleo-polyploidization history and plant inulin production.</title>
        <authorList>
            <person name="Fan W."/>
            <person name="Wang S."/>
            <person name="Wang H."/>
            <person name="Wang A."/>
            <person name="Jiang F."/>
            <person name="Liu H."/>
            <person name="Zhao H."/>
            <person name="Xu D."/>
            <person name="Zhang Y."/>
        </authorList>
    </citation>
    <scope>NUCLEOTIDE SEQUENCE [LARGE SCALE GENOMIC DNA]</scope>
    <source>
        <strain evidence="2">cv. Yunnan</strain>
        <tissue evidence="1">Leaves</tissue>
    </source>
</reference>